<gene>
    <name evidence="3" type="ORF">LY89DRAFT_670401</name>
</gene>
<dbReference type="GeneID" id="28822887"/>
<feature type="region of interest" description="Disordered" evidence="1">
    <location>
        <begin position="128"/>
        <end position="150"/>
    </location>
</feature>
<sequence>MMLLLDLPNEVLDSIFSYSRVRELRSLILCSRHVHTLALPHLYHDINFTVRAVGINKQRSLWATRIVDRFIATLESHPERASWVTSASLTWDKYHSDFGLSKVLGLLTSANTITLKVELNAYPDIPSQPAAPPWESEGSSSRASHLLSQSRTSRTLKSLVLDDPQTTTADVARIMALPALTELTIVQFNEWKSRDVFAPLQNTITPPSSNVCKLHFLNFLASNYKISENLFKNQTQLETLTWDVMTEYKLSPSVIRGCLHHLRDNLLELHLTRAYKPDMPMLGPDSTELDVLQFSCLKVLEIHSHFLFPAIPWHDRPKGQRDWTSSHTVDLQLSNRLPATLEFLKIWFEYREYAFKPWKLGDESHEWIISLAQQSQSRTPKLSNVMIIEKRWASEREWLPWVPIAEVHEPFDKAKIELEVWLRGLVDP</sequence>
<dbReference type="Proteomes" id="UP000070700">
    <property type="component" value="Unassembled WGS sequence"/>
</dbReference>
<dbReference type="EMBL" id="KQ947417">
    <property type="protein sequence ID" value="KUJ15862.1"/>
    <property type="molecule type" value="Genomic_DNA"/>
</dbReference>
<organism evidence="3 4">
    <name type="scientific">Mollisia scopiformis</name>
    <name type="common">Conifer needle endophyte fungus</name>
    <name type="synonym">Phialocephala scopiformis</name>
    <dbReference type="NCBI Taxonomy" id="149040"/>
    <lineage>
        <taxon>Eukaryota</taxon>
        <taxon>Fungi</taxon>
        <taxon>Dikarya</taxon>
        <taxon>Ascomycota</taxon>
        <taxon>Pezizomycotina</taxon>
        <taxon>Leotiomycetes</taxon>
        <taxon>Helotiales</taxon>
        <taxon>Mollisiaceae</taxon>
        <taxon>Mollisia</taxon>
    </lineage>
</organism>
<keyword evidence="4" id="KW-1185">Reference proteome</keyword>
<dbReference type="AlphaFoldDB" id="A0A194X7S3"/>
<name>A0A194X7S3_MOLSC</name>
<protein>
    <recommendedName>
        <fullName evidence="2">F-box domain-containing protein</fullName>
    </recommendedName>
</protein>
<dbReference type="InterPro" id="IPR001810">
    <property type="entry name" value="F-box_dom"/>
</dbReference>
<evidence type="ECO:0000313" key="4">
    <source>
        <dbReference type="Proteomes" id="UP000070700"/>
    </source>
</evidence>
<feature type="compositionally biased region" description="Low complexity" evidence="1">
    <location>
        <begin position="135"/>
        <end position="150"/>
    </location>
</feature>
<dbReference type="Pfam" id="PF12937">
    <property type="entry name" value="F-box-like"/>
    <property type="match status" value="1"/>
</dbReference>
<evidence type="ECO:0000256" key="1">
    <source>
        <dbReference type="SAM" id="MobiDB-lite"/>
    </source>
</evidence>
<feature type="domain" description="F-box" evidence="2">
    <location>
        <begin position="1"/>
        <end position="46"/>
    </location>
</feature>
<proteinExistence type="predicted"/>
<dbReference type="PROSITE" id="PS50181">
    <property type="entry name" value="FBOX"/>
    <property type="match status" value="1"/>
</dbReference>
<dbReference type="RefSeq" id="XP_018070217.1">
    <property type="nucleotide sequence ID" value="XM_018213161.1"/>
</dbReference>
<accession>A0A194X7S3</accession>
<dbReference type="KEGG" id="psco:LY89DRAFT_670401"/>
<evidence type="ECO:0000259" key="2">
    <source>
        <dbReference type="PROSITE" id="PS50181"/>
    </source>
</evidence>
<reference evidence="3 4" key="1">
    <citation type="submission" date="2015-10" db="EMBL/GenBank/DDBJ databases">
        <title>Full genome of DAOMC 229536 Phialocephala scopiformis, a fungal endophyte of spruce producing the potent anti-insectan compound rugulosin.</title>
        <authorList>
            <consortium name="DOE Joint Genome Institute"/>
            <person name="Walker A.K."/>
            <person name="Frasz S.L."/>
            <person name="Seifert K.A."/>
            <person name="Miller J.D."/>
            <person name="Mondo S.J."/>
            <person name="Labutti K."/>
            <person name="Lipzen A."/>
            <person name="Dockter R."/>
            <person name="Kennedy M."/>
            <person name="Grigoriev I.V."/>
            <person name="Spatafora J.W."/>
        </authorList>
    </citation>
    <scope>NUCLEOTIDE SEQUENCE [LARGE SCALE GENOMIC DNA]</scope>
    <source>
        <strain evidence="3 4">CBS 120377</strain>
    </source>
</reference>
<evidence type="ECO:0000313" key="3">
    <source>
        <dbReference type="EMBL" id="KUJ15862.1"/>
    </source>
</evidence>
<dbReference type="InParanoid" id="A0A194X7S3"/>